<evidence type="ECO:0000313" key="7">
    <source>
        <dbReference type="EMBL" id="PZR13848.1"/>
    </source>
</evidence>
<dbReference type="InterPro" id="IPR043133">
    <property type="entry name" value="GTP-CH-I_C/QueF"/>
</dbReference>
<dbReference type="UniPathway" id="UPA00848">
    <property type="reaction ID" value="UER00151"/>
</dbReference>
<evidence type="ECO:0000256" key="4">
    <source>
        <dbReference type="ARBA" id="ARBA00022563"/>
    </source>
</evidence>
<dbReference type="Gene3D" id="1.10.286.10">
    <property type="match status" value="1"/>
</dbReference>
<dbReference type="InterPro" id="IPR001474">
    <property type="entry name" value="GTP_CycHdrlase_I"/>
</dbReference>
<evidence type="ECO:0000313" key="8">
    <source>
        <dbReference type="Proteomes" id="UP000249061"/>
    </source>
</evidence>
<keyword evidence="4" id="KW-0554">One-carbon metabolism</keyword>
<dbReference type="GO" id="GO:0046654">
    <property type="term" value="P:tetrahydrofolate biosynthetic process"/>
    <property type="evidence" value="ECO:0007669"/>
    <property type="project" value="InterPro"/>
</dbReference>
<comment type="catalytic activity">
    <reaction evidence="1">
        <text>GTP + H2O = 7,8-dihydroneopterin 3'-triphosphate + formate + H(+)</text>
        <dbReference type="Rhea" id="RHEA:17473"/>
        <dbReference type="ChEBI" id="CHEBI:15377"/>
        <dbReference type="ChEBI" id="CHEBI:15378"/>
        <dbReference type="ChEBI" id="CHEBI:15740"/>
        <dbReference type="ChEBI" id="CHEBI:37565"/>
        <dbReference type="ChEBI" id="CHEBI:58462"/>
        <dbReference type="EC" id="3.5.4.16"/>
    </reaction>
</comment>
<dbReference type="GO" id="GO:0006730">
    <property type="term" value="P:one-carbon metabolic process"/>
    <property type="evidence" value="ECO:0007669"/>
    <property type="project" value="UniProtKB-KW"/>
</dbReference>
<dbReference type="GO" id="GO:0003934">
    <property type="term" value="F:GTP cyclohydrolase I activity"/>
    <property type="evidence" value="ECO:0007669"/>
    <property type="project" value="UniProtKB-EC"/>
</dbReference>
<dbReference type="InterPro" id="IPR043134">
    <property type="entry name" value="GTP-CH-I_N"/>
</dbReference>
<dbReference type="EC" id="3.5.4.16" evidence="3"/>
<evidence type="ECO:0000256" key="5">
    <source>
        <dbReference type="ARBA" id="ARBA00022801"/>
    </source>
</evidence>
<feature type="domain" description="GTP cyclohydrolase I" evidence="6">
    <location>
        <begin position="2"/>
        <end position="174"/>
    </location>
</feature>
<dbReference type="AlphaFoldDB" id="A0A2W5UXC8"/>
<sequence>MQRAVGDFLRAAGLDLDDANLQETPERVTAAWADEFLTGYSQTASDALADRFPVSRKADRELVVVTNLHFRSMCPHHLMPYSGVAHLAYVPSREVVGFGRLSALIDVFAHRLVLQEELARLVAHSLMTELGSAGAACLIRAEQTCFRLRGEEQHGAVTFSEAYEGVLKEPSLRGELWARLGASETKQG</sequence>
<dbReference type="PANTHER" id="PTHR11109">
    <property type="entry name" value="GTP CYCLOHYDROLASE I"/>
    <property type="match status" value="1"/>
</dbReference>
<accession>A0A2W5UXC8</accession>
<comment type="pathway">
    <text evidence="2">Cofactor biosynthesis; 7,8-dihydroneopterin triphosphate biosynthesis; 7,8-dihydroneopterin triphosphate from GTP: step 1/1.</text>
</comment>
<dbReference type="GO" id="GO:0005525">
    <property type="term" value="F:GTP binding"/>
    <property type="evidence" value="ECO:0007669"/>
    <property type="project" value="TreeGrafter"/>
</dbReference>
<protein>
    <recommendedName>
        <fullName evidence="3">GTP cyclohydrolase I</fullName>
        <ecNumber evidence="3">3.5.4.16</ecNumber>
    </recommendedName>
</protein>
<dbReference type="SUPFAM" id="SSF55620">
    <property type="entry name" value="Tetrahydrobiopterin biosynthesis enzymes-like"/>
    <property type="match status" value="1"/>
</dbReference>
<gene>
    <name evidence="7" type="ORF">DI536_10955</name>
</gene>
<dbReference type="GO" id="GO:0008270">
    <property type="term" value="F:zinc ion binding"/>
    <property type="evidence" value="ECO:0007669"/>
    <property type="project" value="TreeGrafter"/>
</dbReference>
<dbReference type="Proteomes" id="UP000249061">
    <property type="component" value="Unassembled WGS sequence"/>
</dbReference>
<proteinExistence type="predicted"/>
<reference evidence="7 8" key="1">
    <citation type="submission" date="2017-08" db="EMBL/GenBank/DDBJ databases">
        <title>Infants hospitalized years apart are colonized by the same room-sourced microbial strains.</title>
        <authorList>
            <person name="Brooks B."/>
            <person name="Olm M.R."/>
            <person name="Firek B.A."/>
            <person name="Baker R."/>
            <person name="Thomas B.C."/>
            <person name="Morowitz M.J."/>
            <person name="Banfield J.F."/>
        </authorList>
    </citation>
    <scope>NUCLEOTIDE SEQUENCE [LARGE SCALE GENOMIC DNA]</scope>
    <source>
        <strain evidence="7">S2_003_000_R2_14</strain>
    </source>
</reference>
<dbReference type="Gene3D" id="3.30.1130.10">
    <property type="match status" value="1"/>
</dbReference>
<keyword evidence="5 7" id="KW-0378">Hydrolase</keyword>
<dbReference type="EMBL" id="QFQP01000008">
    <property type="protein sequence ID" value="PZR13848.1"/>
    <property type="molecule type" value="Genomic_DNA"/>
</dbReference>
<dbReference type="InterPro" id="IPR020602">
    <property type="entry name" value="GTP_CycHdrlase_I_dom"/>
</dbReference>
<comment type="caution">
    <text evidence="7">The sequence shown here is derived from an EMBL/GenBank/DDBJ whole genome shotgun (WGS) entry which is preliminary data.</text>
</comment>
<dbReference type="GO" id="GO:0005737">
    <property type="term" value="C:cytoplasm"/>
    <property type="evidence" value="ECO:0007669"/>
    <property type="project" value="TreeGrafter"/>
</dbReference>
<evidence type="ECO:0000259" key="6">
    <source>
        <dbReference type="Pfam" id="PF01227"/>
    </source>
</evidence>
<evidence type="ECO:0000256" key="1">
    <source>
        <dbReference type="ARBA" id="ARBA00001052"/>
    </source>
</evidence>
<evidence type="ECO:0000256" key="3">
    <source>
        <dbReference type="ARBA" id="ARBA00012715"/>
    </source>
</evidence>
<evidence type="ECO:0000256" key="2">
    <source>
        <dbReference type="ARBA" id="ARBA00005080"/>
    </source>
</evidence>
<organism evidence="7 8">
    <name type="scientific">Archangium gephyra</name>
    <dbReference type="NCBI Taxonomy" id="48"/>
    <lineage>
        <taxon>Bacteria</taxon>
        <taxon>Pseudomonadati</taxon>
        <taxon>Myxococcota</taxon>
        <taxon>Myxococcia</taxon>
        <taxon>Myxococcales</taxon>
        <taxon>Cystobacterineae</taxon>
        <taxon>Archangiaceae</taxon>
        <taxon>Archangium</taxon>
    </lineage>
</organism>
<dbReference type="Pfam" id="PF01227">
    <property type="entry name" value="GTP_cyclohydroI"/>
    <property type="match status" value="1"/>
</dbReference>
<name>A0A2W5UXC8_9BACT</name>
<dbReference type="PANTHER" id="PTHR11109:SF7">
    <property type="entry name" value="GTP CYCLOHYDROLASE 1"/>
    <property type="match status" value="1"/>
</dbReference>
<dbReference type="GO" id="GO:0006729">
    <property type="term" value="P:tetrahydrobiopterin biosynthetic process"/>
    <property type="evidence" value="ECO:0007669"/>
    <property type="project" value="TreeGrafter"/>
</dbReference>